<dbReference type="InterPro" id="IPR053001">
    <property type="entry name" value="MNNG_permease-like"/>
</dbReference>
<dbReference type="AlphaFoldDB" id="A0A815LB12"/>
<organism evidence="4 5">
    <name type="scientific">Adineta ricciae</name>
    <name type="common">Rotifer</name>
    <dbReference type="NCBI Taxonomy" id="249248"/>
    <lineage>
        <taxon>Eukaryota</taxon>
        <taxon>Metazoa</taxon>
        <taxon>Spiralia</taxon>
        <taxon>Gnathifera</taxon>
        <taxon>Rotifera</taxon>
        <taxon>Eurotatoria</taxon>
        <taxon>Bdelloidea</taxon>
        <taxon>Adinetida</taxon>
        <taxon>Adinetidae</taxon>
        <taxon>Adineta</taxon>
    </lineage>
</organism>
<dbReference type="Proteomes" id="UP000663852">
    <property type="component" value="Unassembled WGS sequence"/>
</dbReference>
<accession>A0A815LB12</accession>
<dbReference type="Proteomes" id="UP000663828">
    <property type="component" value="Unassembled WGS sequence"/>
</dbReference>
<feature type="transmembrane region" description="Helical" evidence="1">
    <location>
        <begin position="47"/>
        <end position="67"/>
    </location>
</feature>
<keyword evidence="1" id="KW-0472">Membrane</keyword>
<feature type="transmembrane region" description="Helical" evidence="1">
    <location>
        <begin position="416"/>
        <end position="442"/>
    </location>
</feature>
<dbReference type="Pfam" id="PF12051">
    <property type="entry name" value="DUF3533"/>
    <property type="match status" value="1"/>
</dbReference>
<protein>
    <recommendedName>
        <fullName evidence="2">DUF3533 domain-containing protein</fullName>
    </recommendedName>
</protein>
<feature type="transmembrane region" description="Helical" evidence="1">
    <location>
        <begin position="337"/>
        <end position="358"/>
    </location>
</feature>
<feature type="transmembrane region" description="Helical" evidence="1">
    <location>
        <begin position="299"/>
        <end position="325"/>
    </location>
</feature>
<feature type="transmembrane region" description="Helical" evidence="1">
    <location>
        <begin position="365"/>
        <end position="383"/>
    </location>
</feature>
<evidence type="ECO:0000256" key="1">
    <source>
        <dbReference type="SAM" id="Phobius"/>
    </source>
</evidence>
<dbReference type="OrthoDB" id="2140105at2759"/>
<feature type="transmembrane region" description="Helical" evidence="1">
    <location>
        <begin position="267"/>
        <end position="287"/>
    </location>
</feature>
<comment type="caution">
    <text evidence="4">The sequence shown here is derived from an EMBL/GenBank/DDBJ whole genome shotgun (WGS) entry which is preliminary data.</text>
</comment>
<evidence type="ECO:0000313" key="3">
    <source>
        <dbReference type="EMBL" id="CAF1045534.1"/>
    </source>
</evidence>
<keyword evidence="1" id="KW-1133">Transmembrane helix</keyword>
<dbReference type="EMBL" id="CAJNOJ010000076">
    <property type="protein sequence ID" value="CAF1045534.1"/>
    <property type="molecule type" value="Genomic_DNA"/>
</dbReference>
<dbReference type="InterPro" id="IPR022703">
    <property type="entry name" value="DUF3533"/>
</dbReference>
<dbReference type="PANTHER" id="PTHR34814:SF1">
    <property type="entry name" value="NITROSOGUANIDINE RESISTANCE PROTEIN SNG1"/>
    <property type="match status" value="1"/>
</dbReference>
<dbReference type="GO" id="GO:0016020">
    <property type="term" value="C:membrane"/>
    <property type="evidence" value="ECO:0007669"/>
    <property type="project" value="TreeGrafter"/>
</dbReference>
<sequence>MHSRYRFGYIIAEDPSSYQIPTIEPVHIWNSSNKDIVGLRKNLLRQWIFASIELWTVIFLISTIYLGSGSNPSKYTDNLDVNIIDYDGDLAGYYFTNAFRQTTSGNSTLHWCYKDSSDFNHNVDDTQDEVQNGKVWAAVVLRADTTRLINQSLAALANTTTTLFSPFTSTLPILVIYGDGRNAFTVNNYVLPPIRSAIAKASTQYGQYLRSTLIHNLSSSANSANNYTQQLFNTFQIGTLLVDPLSASYQNIHPGSPFVGQLATTLGYIYLYLVSGMVVGGAIKFVSQFVGKIHWFDLLLYRILNGLFQAFMISLIYSLIVLWFFGIRSGSLFMRYWMFNWLSIMVFGMIVVLFTINLGVLGNSLLTIFVVLLLASATFQLVLELSPTFYRYGYGLPLYHIVNGARHLLFNSYSNFGLNIGVLVAYFATFWSLALVTSAYWLRKQQTNFLKENQQKK</sequence>
<evidence type="ECO:0000313" key="5">
    <source>
        <dbReference type="Proteomes" id="UP000663828"/>
    </source>
</evidence>
<feature type="domain" description="DUF3533" evidence="2">
    <location>
        <begin position="54"/>
        <end position="430"/>
    </location>
</feature>
<name>A0A815LB12_ADIRI</name>
<dbReference type="PANTHER" id="PTHR34814">
    <property type="entry name" value="NITROSOGUANIDINE RESISTANCE PROTEIN SNG1"/>
    <property type="match status" value="1"/>
</dbReference>
<reference evidence="4" key="1">
    <citation type="submission" date="2021-02" db="EMBL/GenBank/DDBJ databases">
        <authorList>
            <person name="Nowell W R."/>
        </authorList>
    </citation>
    <scope>NUCLEOTIDE SEQUENCE</scope>
</reference>
<evidence type="ECO:0000313" key="4">
    <source>
        <dbReference type="EMBL" id="CAF1406835.1"/>
    </source>
</evidence>
<gene>
    <name evidence="3" type="ORF">EDS130_LOCUS17157</name>
    <name evidence="4" type="ORF">XAT740_LOCUS34462</name>
</gene>
<keyword evidence="5" id="KW-1185">Reference proteome</keyword>
<dbReference type="EMBL" id="CAJNOR010003368">
    <property type="protein sequence ID" value="CAF1406835.1"/>
    <property type="molecule type" value="Genomic_DNA"/>
</dbReference>
<keyword evidence="1" id="KW-0812">Transmembrane</keyword>
<evidence type="ECO:0000259" key="2">
    <source>
        <dbReference type="Pfam" id="PF12051"/>
    </source>
</evidence>
<proteinExistence type="predicted"/>